<evidence type="ECO:0000313" key="14">
    <source>
        <dbReference type="Proteomes" id="UP000284657"/>
    </source>
</evidence>
<dbReference type="EMBL" id="MBDO02000128">
    <property type="protein sequence ID" value="RLN62249.1"/>
    <property type="molecule type" value="Genomic_DNA"/>
</dbReference>
<comment type="caution">
    <text evidence="12">The sequence shown here is derived from an EMBL/GenBank/DDBJ whole genome shotgun (WGS) entry which is preliminary data.</text>
</comment>
<dbReference type="GO" id="GO:0009922">
    <property type="term" value="F:fatty acid elongase activity"/>
    <property type="evidence" value="ECO:0007669"/>
    <property type="project" value="InterPro"/>
</dbReference>
<dbReference type="InterPro" id="IPR002076">
    <property type="entry name" value="ELO_fam"/>
</dbReference>
<comment type="similarity">
    <text evidence="10">Belongs to the ELO family.</text>
</comment>
<keyword evidence="9 10" id="KW-0275">Fatty acid biosynthesis</keyword>
<keyword evidence="4 10" id="KW-0812">Transmembrane</keyword>
<keyword evidence="2 10" id="KW-0444">Lipid biosynthesis</keyword>
<feature type="transmembrane region" description="Helical" evidence="10">
    <location>
        <begin position="135"/>
        <end position="155"/>
    </location>
</feature>
<dbReference type="GO" id="GO:0005789">
    <property type="term" value="C:endoplasmic reticulum membrane"/>
    <property type="evidence" value="ECO:0007669"/>
    <property type="project" value="TreeGrafter"/>
</dbReference>
<dbReference type="EMBL" id="MBAD02002519">
    <property type="protein sequence ID" value="RLN46992.1"/>
    <property type="molecule type" value="Genomic_DNA"/>
</dbReference>
<dbReference type="GO" id="GO:0042761">
    <property type="term" value="P:very long-chain fatty acid biosynthetic process"/>
    <property type="evidence" value="ECO:0007669"/>
    <property type="project" value="TreeGrafter"/>
</dbReference>
<evidence type="ECO:0000256" key="2">
    <source>
        <dbReference type="ARBA" id="ARBA00022516"/>
    </source>
</evidence>
<feature type="transmembrane region" description="Helical" evidence="10">
    <location>
        <begin position="81"/>
        <end position="101"/>
    </location>
</feature>
<evidence type="ECO:0000256" key="6">
    <source>
        <dbReference type="ARBA" id="ARBA00022989"/>
    </source>
</evidence>
<comment type="subcellular location">
    <subcellularLocation>
        <location evidence="1">Membrane</location>
        <topology evidence="1">Multi-pass membrane protein</topology>
    </subcellularLocation>
</comment>
<gene>
    <name evidence="11" type="ORF">BBJ29_006671</name>
    <name evidence="12" type="ORF">BBP00_00004888</name>
</gene>
<dbReference type="PANTHER" id="PTHR11157:SF140">
    <property type="entry name" value="ELONGATION OF FATTY ACIDS PROTEIN"/>
    <property type="match status" value="1"/>
</dbReference>
<feature type="transmembrane region" description="Helical" evidence="10">
    <location>
        <begin position="199"/>
        <end position="223"/>
    </location>
</feature>
<evidence type="ECO:0000256" key="10">
    <source>
        <dbReference type="RuleBase" id="RU361115"/>
    </source>
</evidence>
<dbReference type="AlphaFoldDB" id="A0A3F2RQD3"/>
<evidence type="ECO:0000256" key="3">
    <source>
        <dbReference type="ARBA" id="ARBA00022679"/>
    </source>
</evidence>
<protein>
    <recommendedName>
        <fullName evidence="10">Elongation of fatty acids protein</fullName>
        <ecNumber evidence="10">2.3.1.-</ecNumber>
    </recommendedName>
</protein>
<feature type="transmembrane region" description="Helical" evidence="10">
    <location>
        <begin position="38"/>
        <end position="61"/>
    </location>
</feature>
<keyword evidence="3 10" id="KW-0808">Transferase</keyword>
<evidence type="ECO:0000256" key="8">
    <source>
        <dbReference type="ARBA" id="ARBA00023136"/>
    </source>
</evidence>
<dbReference type="Proteomes" id="UP000284657">
    <property type="component" value="Unassembled WGS sequence"/>
</dbReference>
<dbReference type="GO" id="GO:0034626">
    <property type="term" value="P:fatty acid elongation, polyunsaturated fatty acid"/>
    <property type="evidence" value="ECO:0007669"/>
    <property type="project" value="TreeGrafter"/>
</dbReference>
<reference evidence="13 14" key="1">
    <citation type="submission" date="2018-07" db="EMBL/GenBank/DDBJ databases">
        <title>Genome sequencing of oomycete isolates from Chile give support for New Zealand origin for Phytophthora kernoviae and make available the first Nothophytophthora sp. genome.</title>
        <authorList>
            <person name="Studholme D.J."/>
            <person name="Sanfuentes E."/>
            <person name="Panda P."/>
            <person name="Hill R."/>
            <person name="Sambles C."/>
            <person name="Grant M."/>
            <person name="Williams N.M."/>
            <person name="Mcdougal R.L."/>
        </authorList>
    </citation>
    <scope>NUCLEOTIDE SEQUENCE [LARGE SCALE GENOMIC DNA]</scope>
    <source>
        <strain evidence="12">Chile6</strain>
        <strain evidence="11">Chile7</strain>
    </source>
</reference>
<evidence type="ECO:0000313" key="13">
    <source>
        <dbReference type="Proteomes" id="UP000277300"/>
    </source>
</evidence>
<keyword evidence="7 10" id="KW-0443">Lipid metabolism</keyword>
<dbReference type="PANTHER" id="PTHR11157">
    <property type="entry name" value="FATTY ACID ACYL TRANSFERASE-RELATED"/>
    <property type="match status" value="1"/>
</dbReference>
<proteinExistence type="inferred from homology"/>
<feature type="transmembrane region" description="Helical" evidence="10">
    <location>
        <begin position="167"/>
        <end position="187"/>
    </location>
</feature>
<dbReference type="OrthoDB" id="434092at2759"/>
<evidence type="ECO:0000256" key="4">
    <source>
        <dbReference type="ARBA" id="ARBA00022692"/>
    </source>
</evidence>
<dbReference type="GO" id="GO:0034625">
    <property type="term" value="P:fatty acid elongation, monounsaturated fatty acid"/>
    <property type="evidence" value="ECO:0007669"/>
    <property type="project" value="TreeGrafter"/>
</dbReference>
<dbReference type="Pfam" id="PF01151">
    <property type="entry name" value="ELO"/>
    <property type="match status" value="1"/>
</dbReference>
<dbReference type="Proteomes" id="UP000277300">
    <property type="component" value="Unassembled WGS sequence"/>
</dbReference>
<keyword evidence="6 10" id="KW-1133">Transmembrane helix</keyword>
<dbReference type="GO" id="GO:0019367">
    <property type="term" value="P:fatty acid elongation, saturated fatty acid"/>
    <property type="evidence" value="ECO:0007669"/>
    <property type="project" value="TreeGrafter"/>
</dbReference>
<dbReference type="EC" id="2.3.1.-" evidence="10"/>
<evidence type="ECO:0000313" key="11">
    <source>
        <dbReference type="EMBL" id="RLN46992.1"/>
    </source>
</evidence>
<evidence type="ECO:0000256" key="7">
    <source>
        <dbReference type="ARBA" id="ARBA00023098"/>
    </source>
</evidence>
<evidence type="ECO:0000256" key="9">
    <source>
        <dbReference type="ARBA" id="ARBA00023160"/>
    </source>
</evidence>
<keyword evidence="8 10" id="KW-0472">Membrane</keyword>
<name>A0A3F2RQD3_9STRA</name>
<feature type="transmembrane region" description="Helical" evidence="10">
    <location>
        <begin position="113"/>
        <end position="129"/>
    </location>
</feature>
<keyword evidence="5 10" id="KW-0276">Fatty acid metabolism</keyword>
<evidence type="ECO:0000256" key="1">
    <source>
        <dbReference type="ARBA" id="ARBA00004141"/>
    </source>
</evidence>
<organism evidence="12 13">
    <name type="scientific">Phytophthora kernoviae</name>
    <dbReference type="NCBI Taxonomy" id="325452"/>
    <lineage>
        <taxon>Eukaryota</taxon>
        <taxon>Sar</taxon>
        <taxon>Stramenopiles</taxon>
        <taxon>Oomycota</taxon>
        <taxon>Peronosporomycetes</taxon>
        <taxon>Peronosporales</taxon>
        <taxon>Peronosporaceae</taxon>
        <taxon>Phytophthora</taxon>
    </lineage>
</organism>
<comment type="catalytic activity">
    <reaction evidence="10">
        <text>an acyl-CoA + malonyl-CoA + H(+) = a 3-oxoacyl-CoA + CO2 + CoA</text>
        <dbReference type="Rhea" id="RHEA:50252"/>
        <dbReference type="ChEBI" id="CHEBI:15378"/>
        <dbReference type="ChEBI" id="CHEBI:16526"/>
        <dbReference type="ChEBI" id="CHEBI:57287"/>
        <dbReference type="ChEBI" id="CHEBI:57384"/>
        <dbReference type="ChEBI" id="CHEBI:58342"/>
        <dbReference type="ChEBI" id="CHEBI:90726"/>
    </reaction>
    <physiologicalReaction direction="left-to-right" evidence="10">
        <dbReference type="Rhea" id="RHEA:50253"/>
    </physiologicalReaction>
</comment>
<evidence type="ECO:0000313" key="12">
    <source>
        <dbReference type="EMBL" id="RLN62249.1"/>
    </source>
</evidence>
<evidence type="ECO:0000256" key="5">
    <source>
        <dbReference type="ARBA" id="ARBA00022832"/>
    </source>
</evidence>
<accession>A0A3F2RQD3</accession>
<dbReference type="GO" id="GO:0030148">
    <property type="term" value="P:sphingolipid biosynthetic process"/>
    <property type="evidence" value="ECO:0007669"/>
    <property type="project" value="TreeGrafter"/>
</dbReference>
<sequence length="238" mass="27971">MASALLESYKQWADGMDVMLMDWVDPTLRYRQSPMQDYFLADFGTVFALCVGYLTFVVVGTDYSATPCNAFNHENPVMGNLMYIFYLSKVLDFCDTFFIVMGKKWKQLSVLHVYHHTTVFFCYWANFRTSYDGDLYMTIVLNGGVHAIMYMYYFVSSHTREIWWKPYLTTVQMIQFLLMNAQGYLMVSRSCPGMPYKISVMYLIYVQSLFWLFMNFFIVNYCLSSRKSPAIKADKKTQ</sequence>